<dbReference type="AlphaFoldDB" id="A0A0S4JDJ6"/>
<protein>
    <submittedName>
        <fullName evidence="2">Uncharacterized protein</fullName>
    </submittedName>
</protein>
<dbReference type="VEuPathDB" id="TriTrypDB:BSAL_14915"/>
<organism evidence="2 3">
    <name type="scientific">Bodo saltans</name>
    <name type="common">Flagellated protozoan</name>
    <dbReference type="NCBI Taxonomy" id="75058"/>
    <lineage>
        <taxon>Eukaryota</taxon>
        <taxon>Discoba</taxon>
        <taxon>Euglenozoa</taxon>
        <taxon>Kinetoplastea</taxon>
        <taxon>Metakinetoplastina</taxon>
        <taxon>Eubodonida</taxon>
        <taxon>Bodonidae</taxon>
        <taxon>Bodo</taxon>
    </lineage>
</organism>
<reference evidence="3" key="1">
    <citation type="submission" date="2015-09" db="EMBL/GenBank/DDBJ databases">
        <authorList>
            <consortium name="Pathogen Informatics"/>
        </authorList>
    </citation>
    <scope>NUCLEOTIDE SEQUENCE [LARGE SCALE GENOMIC DNA]</scope>
    <source>
        <strain evidence="3">Lake Konstanz</strain>
    </source>
</reference>
<dbReference type="Proteomes" id="UP000051952">
    <property type="component" value="Unassembled WGS sequence"/>
</dbReference>
<name>A0A0S4JDJ6_BODSA</name>
<sequence length="248" mass="27158">MESSFLRSLQNGYSATGSPPPRPTSTKSSGSPSNNKGKATSMHRVEFTSRRSPGAHSENFLTKVMGSPLSSPNAAARQRHAERYHLQHRTVITTPPNSTAARRYGAAASSSSPLLHPDDVSGMYSAAEKKKNKTRLIVDPRRRLHDSDDDDIEEDLHHLPVEQRSKHNNNDKSDGLLMLTSAPPTQLLEPQRFASRNESPADDTDPQHANNLFRNNKRSATPTHNGDRGDVGASSPLSRSPRERGASL</sequence>
<feature type="compositionally biased region" description="Polar residues" evidence="1">
    <location>
        <begin position="207"/>
        <end position="224"/>
    </location>
</feature>
<evidence type="ECO:0000256" key="1">
    <source>
        <dbReference type="SAM" id="MobiDB-lite"/>
    </source>
</evidence>
<feature type="compositionally biased region" description="Low complexity" evidence="1">
    <location>
        <begin position="98"/>
        <end position="112"/>
    </location>
</feature>
<evidence type="ECO:0000313" key="3">
    <source>
        <dbReference type="Proteomes" id="UP000051952"/>
    </source>
</evidence>
<evidence type="ECO:0000313" key="2">
    <source>
        <dbReference type="EMBL" id="CUG88338.1"/>
    </source>
</evidence>
<proteinExistence type="predicted"/>
<gene>
    <name evidence="2" type="ORF">BSAL_14915</name>
</gene>
<dbReference type="EMBL" id="CYKH01001633">
    <property type="protein sequence ID" value="CUG88338.1"/>
    <property type="molecule type" value="Genomic_DNA"/>
</dbReference>
<keyword evidence="3" id="KW-1185">Reference proteome</keyword>
<accession>A0A0S4JDJ6</accession>
<feature type="compositionally biased region" description="Polar residues" evidence="1">
    <location>
        <begin position="1"/>
        <end position="13"/>
    </location>
</feature>
<feature type="region of interest" description="Disordered" evidence="1">
    <location>
        <begin position="1"/>
        <end position="248"/>
    </location>
</feature>
<feature type="compositionally biased region" description="Low complexity" evidence="1">
    <location>
        <begin position="24"/>
        <end position="39"/>
    </location>
</feature>
<feature type="compositionally biased region" description="Basic and acidic residues" evidence="1">
    <location>
        <begin position="155"/>
        <end position="174"/>
    </location>
</feature>